<proteinExistence type="predicted"/>
<keyword evidence="2" id="KW-1185">Reference proteome</keyword>
<evidence type="ECO:0000313" key="2">
    <source>
        <dbReference type="Proteomes" id="UP000252733"/>
    </source>
</evidence>
<organism evidence="1 2">
    <name type="scientific">Marinilabilia salmonicolor</name>
    <dbReference type="NCBI Taxonomy" id="989"/>
    <lineage>
        <taxon>Bacteria</taxon>
        <taxon>Pseudomonadati</taxon>
        <taxon>Bacteroidota</taxon>
        <taxon>Bacteroidia</taxon>
        <taxon>Marinilabiliales</taxon>
        <taxon>Marinilabiliaceae</taxon>
        <taxon>Marinilabilia</taxon>
    </lineage>
</organism>
<dbReference type="EMBL" id="QPIZ01000011">
    <property type="protein sequence ID" value="RCW34535.1"/>
    <property type="molecule type" value="Genomic_DNA"/>
</dbReference>
<sequence length="59" mass="6636">MSYYLPNSGVLDKIDLKIAHYSGGINCFSPVKYLKEISLRDGYAYFLFLVNVAANSLEI</sequence>
<name>A0A368V2E9_9BACT</name>
<evidence type="ECO:0000313" key="1">
    <source>
        <dbReference type="EMBL" id="RCW34535.1"/>
    </source>
</evidence>
<comment type="caution">
    <text evidence="1">The sequence shown here is derived from an EMBL/GenBank/DDBJ whole genome shotgun (WGS) entry which is preliminary data.</text>
</comment>
<dbReference type="AlphaFoldDB" id="A0A368V2E9"/>
<accession>A0A368V2E9</accession>
<protein>
    <submittedName>
        <fullName evidence="1">Uncharacterized protein</fullName>
    </submittedName>
</protein>
<dbReference type="Proteomes" id="UP000252733">
    <property type="component" value="Unassembled WGS sequence"/>
</dbReference>
<reference evidence="1 2" key="1">
    <citation type="submission" date="2018-07" db="EMBL/GenBank/DDBJ databases">
        <title>Freshwater and sediment microbial communities from various areas in North America, analyzing microbe dynamics in response to fracking.</title>
        <authorList>
            <person name="Lamendella R."/>
        </authorList>
    </citation>
    <scope>NUCLEOTIDE SEQUENCE [LARGE SCALE GENOMIC DNA]</scope>
    <source>
        <strain evidence="1 2">160A</strain>
    </source>
</reference>
<gene>
    <name evidence="1" type="ORF">DFO77_11136</name>
</gene>